<protein>
    <submittedName>
        <fullName evidence="2">Uncharacterized protein</fullName>
    </submittedName>
</protein>
<keyword evidence="3" id="KW-1185">Reference proteome</keyword>
<accession>A0A8J3WC45</accession>
<feature type="compositionally biased region" description="Basic and acidic residues" evidence="1">
    <location>
        <begin position="42"/>
        <end position="51"/>
    </location>
</feature>
<evidence type="ECO:0000313" key="3">
    <source>
        <dbReference type="Proteomes" id="UP000655044"/>
    </source>
</evidence>
<dbReference type="EMBL" id="BOOI01000017">
    <property type="protein sequence ID" value="GIH83810.1"/>
    <property type="molecule type" value="Genomic_DNA"/>
</dbReference>
<dbReference type="AlphaFoldDB" id="A0A8J3WC45"/>
<dbReference type="Proteomes" id="UP000655044">
    <property type="component" value="Unassembled WGS sequence"/>
</dbReference>
<organism evidence="2 3">
    <name type="scientific">Planobispora rosea</name>
    <dbReference type="NCBI Taxonomy" id="35762"/>
    <lineage>
        <taxon>Bacteria</taxon>
        <taxon>Bacillati</taxon>
        <taxon>Actinomycetota</taxon>
        <taxon>Actinomycetes</taxon>
        <taxon>Streptosporangiales</taxon>
        <taxon>Streptosporangiaceae</taxon>
        <taxon>Planobispora</taxon>
    </lineage>
</organism>
<feature type="region of interest" description="Disordered" evidence="1">
    <location>
        <begin position="30"/>
        <end position="68"/>
    </location>
</feature>
<gene>
    <name evidence="2" type="ORF">Pro02_22180</name>
</gene>
<comment type="caution">
    <text evidence="2">The sequence shown here is derived from an EMBL/GenBank/DDBJ whole genome shotgun (WGS) entry which is preliminary data.</text>
</comment>
<name>A0A8J3WC45_PLARO</name>
<proteinExistence type="predicted"/>
<sequence>MSQTIEKDGIDTGRLPECVVIYRKTMYRDTGTPQARTPSEGIRAEGEKSRAGEAVAGTGGTGPLRSGARRAVTTARMAWCPEPQISNGRSRGTAIRHRRSYLCI</sequence>
<evidence type="ECO:0000313" key="2">
    <source>
        <dbReference type="EMBL" id="GIH83810.1"/>
    </source>
</evidence>
<reference evidence="2" key="1">
    <citation type="submission" date="2021-01" db="EMBL/GenBank/DDBJ databases">
        <title>Whole genome shotgun sequence of Planobispora rosea NBRC 15558.</title>
        <authorList>
            <person name="Komaki H."/>
            <person name="Tamura T."/>
        </authorList>
    </citation>
    <scope>NUCLEOTIDE SEQUENCE</scope>
    <source>
        <strain evidence="2">NBRC 15558</strain>
    </source>
</reference>
<evidence type="ECO:0000256" key="1">
    <source>
        <dbReference type="SAM" id="MobiDB-lite"/>
    </source>
</evidence>